<dbReference type="RefSeq" id="WP_070368463.1">
    <property type="nucleotide sequence ID" value="NZ_JAZHVW010000007.1"/>
</dbReference>
<dbReference type="Pfam" id="PF11185">
    <property type="entry name" value="DUF2971"/>
    <property type="match status" value="1"/>
</dbReference>
<dbReference type="AlphaFoldDB" id="A0A1E7X9E2"/>
<name>A0A1E7X9E2_9LACO</name>
<evidence type="ECO:0000313" key="2">
    <source>
        <dbReference type="Proteomes" id="UP000177010"/>
    </source>
</evidence>
<reference evidence="1 2" key="1">
    <citation type="submission" date="2016-09" db="EMBL/GenBank/DDBJ databases">
        <title>Genome Sequence of Lactobacillus sunkii Strain CG01.</title>
        <authorList>
            <person name="Poehlein A."/>
            <person name="Gabris C."/>
            <person name="Bengelsdorf F.R."/>
            <person name="Duerre P."/>
            <person name="Daniel R."/>
        </authorList>
    </citation>
    <scope>NUCLEOTIDE SEQUENCE [LARGE SCALE GENOMIC DNA]</scope>
    <source>
        <strain evidence="1 2">CG_D</strain>
    </source>
</reference>
<dbReference type="STRING" id="481719.LASUN_22390"/>
<comment type="caution">
    <text evidence="1">The sequence shown here is derived from an EMBL/GenBank/DDBJ whole genome shotgun (WGS) entry which is preliminary data.</text>
</comment>
<proteinExistence type="predicted"/>
<sequence length="436" mass="51082">MFRYRDVFSILDKTDLMPEDRIRVDKGDKQAFNELRKQSIFLSNMQKDILEGNRVFYWKGDEILWENFFKYFYLVAIDWWVLQISDTSTLDKFAQIEVGRLHNERVVSDSRFDSFKEATGLKRIIKSLAKSNAQITEVQLEVILGSLEFFVPRSYEGKIEELTSGQTDKALQKIDEWMTEIINASPHELATMKDFMRSKRSQLQVATGFAGEHNHLEMASSFVKVIEKLFSVDSFVACFTKTATNAMMWERYADQGNGVVLEFKPDTYIDLKEDIFGTYSYQQERIEPVIYESYNKPVNFFQTFGSFRQVDVFNFFSDDDGNSSLFKDSFIGFADDKEKRISYWRDWYNAFLHKDPSYSQEQETRVIIQPMLALEKEQQTTNYKFSSLKSVTFGPNLAEPYKAAIRKIIEDKKKKNNISSFEFYQFDGALGRHPSY</sequence>
<dbReference type="EMBL" id="MIQE01000024">
    <property type="protein sequence ID" value="OFA09757.1"/>
    <property type="molecule type" value="Genomic_DNA"/>
</dbReference>
<dbReference type="InterPro" id="IPR021352">
    <property type="entry name" value="DUF2971"/>
</dbReference>
<accession>A0A1E7X9E2</accession>
<protein>
    <recommendedName>
        <fullName evidence="3">DUF2971 domain-containing protein</fullName>
    </recommendedName>
</protein>
<organism evidence="1 2">
    <name type="scientific">Lentilactobacillus sunkii</name>
    <dbReference type="NCBI Taxonomy" id="481719"/>
    <lineage>
        <taxon>Bacteria</taxon>
        <taxon>Bacillati</taxon>
        <taxon>Bacillota</taxon>
        <taxon>Bacilli</taxon>
        <taxon>Lactobacillales</taxon>
        <taxon>Lactobacillaceae</taxon>
        <taxon>Lentilactobacillus</taxon>
    </lineage>
</organism>
<dbReference type="Proteomes" id="UP000177010">
    <property type="component" value="Unassembled WGS sequence"/>
</dbReference>
<evidence type="ECO:0008006" key="3">
    <source>
        <dbReference type="Google" id="ProtNLM"/>
    </source>
</evidence>
<gene>
    <name evidence="1" type="ORF">LASUN_22390</name>
</gene>
<evidence type="ECO:0000313" key="1">
    <source>
        <dbReference type="EMBL" id="OFA09757.1"/>
    </source>
</evidence>